<keyword evidence="2" id="KW-0597">Phosphoprotein</keyword>
<evidence type="ECO:0000313" key="6">
    <source>
        <dbReference type="Proteomes" id="UP000664628"/>
    </source>
</evidence>
<dbReference type="Proteomes" id="UP000664628">
    <property type="component" value="Unassembled WGS sequence"/>
</dbReference>
<dbReference type="InterPro" id="IPR007492">
    <property type="entry name" value="LytTR_DNA-bd_dom"/>
</dbReference>
<dbReference type="InterPro" id="IPR001789">
    <property type="entry name" value="Sig_transdc_resp-reg_receiver"/>
</dbReference>
<reference evidence="5 6" key="1">
    <citation type="submission" date="2021-03" db="EMBL/GenBank/DDBJ databases">
        <title>Fibrella sp. HMF5405 genome sequencing and assembly.</title>
        <authorList>
            <person name="Kang H."/>
            <person name="Kim H."/>
            <person name="Bae S."/>
            <person name="Joh K."/>
        </authorList>
    </citation>
    <scope>NUCLEOTIDE SEQUENCE [LARGE SCALE GENOMIC DNA]</scope>
    <source>
        <strain evidence="5 6">HMF5405</strain>
    </source>
</reference>
<name>A0ABS3JM91_9BACT</name>
<dbReference type="PROSITE" id="PS50110">
    <property type="entry name" value="RESPONSE_REGULATORY"/>
    <property type="match status" value="1"/>
</dbReference>
<sequence length="248" mass="28421">MIRCLAVDDEEYALTLLADYIQQVPFLKLVKTTTNPLEALRFCQTDQVDVLFLDIQMPELTGLQLLRLCGSRCKVILTTAYSEYALDGYENDVIDYLLKPISFERFLRSVQKLLPFFISAEATHAPPSLVVPSTLVAEPTYLFLKGDTKNKYVRVNHADIHFVEGLKNYVSVQLTTDRLISYCSLKDLLSQLPCPPFIRIHRSYIVALDKIESIDGHLIYIRNKRLPIGETYRDEVLQIIRARQPHTG</sequence>
<dbReference type="Pfam" id="PF04397">
    <property type="entry name" value="LytTR"/>
    <property type="match status" value="1"/>
</dbReference>
<dbReference type="PANTHER" id="PTHR48111">
    <property type="entry name" value="REGULATOR OF RPOS"/>
    <property type="match status" value="1"/>
</dbReference>
<dbReference type="SMART" id="SM00448">
    <property type="entry name" value="REC"/>
    <property type="match status" value="1"/>
</dbReference>
<evidence type="ECO:0000259" key="3">
    <source>
        <dbReference type="PROSITE" id="PS50110"/>
    </source>
</evidence>
<protein>
    <submittedName>
        <fullName evidence="5">Response regulator transcription factor</fullName>
    </submittedName>
</protein>
<proteinExistence type="predicted"/>
<comment type="caution">
    <text evidence="5">The sequence shown here is derived from an EMBL/GenBank/DDBJ whole genome shotgun (WGS) entry which is preliminary data.</text>
</comment>
<dbReference type="Pfam" id="PF00072">
    <property type="entry name" value="Response_reg"/>
    <property type="match status" value="1"/>
</dbReference>
<dbReference type="SUPFAM" id="SSF52172">
    <property type="entry name" value="CheY-like"/>
    <property type="match status" value="1"/>
</dbReference>
<gene>
    <name evidence="5" type="ORF">J2I46_18425</name>
</gene>
<dbReference type="PROSITE" id="PS50930">
    <property type="entry name" value="HTH_LYTTR"/>
    <property type="match status" value="1"/>
</dbReference>
<evidence type="ECO:0000259" key="4">
    <source>
        <dbReference type="PROSITE" id="PS50930"/>
    </source>
</evidence>
<dbReference type="Gene3D" id="3.40.50.2300">
    <property type="match status" value="1"/>
</dbReference>
<dbReference type="PANTHER" id="PTHR48111:SF17">
    <property type="entry name" value="TRANSCRIPTIONAL REGULATORY PROTEIN YPDB"/>
    <property type="match status" value="1"/>
</dbReference>
<feature type="modified residue" description="4-aspartylphosphate" evidence="2">
    <location>
        <position position="54"/>
    </location>
</feature>
<dbReference type="InterPro" id="IPR011006">
    <property type="entry name" value="CheY-like_superfamily"/>
</dbReference>
<dbReference type="EMBL" id="JAFMYW010000005">
    <property type="protein sequence ID" value="MBO0950578.1"/>
    <property type="molecule type" value="Genomic_DNA"/>
</dbReference>
<keyword evidence="1" id="KW-0238">DNA-binding</keyword>
<feature type="domain" description="HTH LytTR-type" evidence="4">
    <location>
        <begin position="144"/>
        <end position="215"/>
    </location>
</feature>
<dbReference type="InterPro" id="IPR039420">
    <property type="entry name" value="WalR-like"/>
</dbReference>
<evidence type="ECO:0000256" key="2">
    <source>
        <dbReference type="PROSITE-ProRule" id="PRU00169"/>
    </source>
</evidence>
<evidence type="ECO:0000256" key="1">
    <source>
        <dbReference type="ARBA" id="ARBA00023125"/>
    </source>
</evidence>
<dbReference type="SMART" id="SM00850">
    <property type="entry name" value="LytTR"/>
    <property type="match status" value="1"/>
</dbReference>
<evidence type="ECO:0000313" key="5">
    <source>
        <dbReference type="EMBL" id="MBO0950578.1"/>
    </source>
</evidence>
<keyword evidence="6" id="KW-1185">Reference proteome</keyword>
<dbReference type="Gene3D" id="2.40.50.1020">
    <property type="entry name" value="LytTr DNA-binding domain"/>
    <property type="match status" value="1"/>
</dbReference>
<organism evidence="5 6">
    <name type="scientific">Fibrella forsythiae</name>
    <dbReference type="NCBI Taxonomy" id="2817061"/>
    <lineage>
        <taxon>Bacteria</taxon>
        <taxon>Pseudomonadati</taxon>
        <taxon>Bacteroidota</taxon>
        <taxon>Cytophagia</taxon>
        <taxon>Cytophagales</taxon>
        <taxon>Spirosomataceae</taxon>
        <taxon>Fibrella</taxon>
    </lineage>
</organism>
<accession>A0ABS3JM91</accession>
<feature type="domain" description="Response regulatory" evidence="3">
    <location>
        <begin position="3"/>
        <end position="114"/>
    </location>
</feature>